<protein>
    <recommendedName>
        <fullName evidence="3">Phage capsid-like C-terminal domain-containing protein</fullName>
    </recommendedName>
</protein>
<dbReference type="Gene3D" id="3.30.2320.10">
    <property type="entry name" value="hypothetical protein PF0899 domain"/>
    <property type="match status" value="1"/>
</dbReference>
<dbReference type="Pfam" id="PF05065">
    <property type="entry name" value="Phage_capsid"/>
    <property type="match status" value="1"/>
</dbReference>
<dbReference type="Gene3D" id="3.30.2400.10">
    <property type="entry name" value="Major capsid protein gp5"/>
    <property type="match status" value="1"/>
</dbReference>
<dbReference type="Proteomes" id="UP000320585">
    <property type="component" value="Chromosome"/>
</dbReference>
<evidence type="ECO:0000256" key="1">
    <source>
        <dbReference type="ARBA" id="ARBA00004328"/>
    </source>
</evidence>
<evidence type="ECO:0000256" key="2">
    <source>
        <dbReference type="SAM" id="MobiDB-lite"/>
    </source>
</evidence>
<dbReference type="InterPro" id="IPR024455">
    <property type="entry name" value="Phage_capsid"/>
</dbReference>
<dbReference type="KEGG" id="dho:Dia5BBH33_08760"/>
<accession>A0A8D5A5M8</accession>
<dbReference type="GeneID" id="92716094"/>
<dbReference type="RefSeq" id="WP_143332456.1">
    <property type="nucleotide sequence ID" value="NZ_AP019697.1"/>
</dbReference>
<dbReference type="InterPro" id="IPR054612">
    <property type="entry name" value="Phage_capsid-like_C"/>
</dbReference>
<sequence length="386" mass="42360">MNKRLLEIRARKMEIRKALEGEGKVNLNALQEELKKLDAEHEEIEEREKIAQGIQFDKEPEGVQKRSKPQAAVKKNPYESDEYRSAFMEYVTKGTPIPAEFRDAATTTDAAALIPPTTLNRVIEKVRTYGNILPLVTRTAYKTGLAIPTSNVKPVAKWVAEGATSEKQKKVLGSITFSHFKLRCAVAVTLETENMTLSAFEDIIVNNVAEAMVVALEESIINGTGSGQPTGILADKSQGVTINAAKLDYNTLIKAEAAIPQAYEAGSVWVMSKATFMSFIGMTDSNGQPIARVTAGINGVPSRVLLGRNVELCDYLPAFSTTLNKTDVFAFIYRMKDYVLNSNYSVAMKIYEDNDTDDLVRKSIMIADGKPVDFNSLVMLAGNATA</sequence>
<organism evidence="4 5">
    <name type="scientific">Dialister hominis</name>
    <dbReference type="NCBI Taxonomy" id="2582419"/>
    <lineage>
        <taxon>Bacteria</taxon>
        <taxon>Bacillati</taxon>
        <taxon>Bacillota</taxon>
        <taxon>Negativicutes</taxon>
        <taxon>Veillonellales</taxon>
        <taxon>Veillonellaceae</taxon>
        <taxon>Dialister</taxon>
    </lineage>
</organism>
<evidence type="ECO:0000259" key="3">
    <source>
        <dbReference type="Pfam" id="PF05065"/>
    </source>
</evidence>
<dbReference type="AlphaFoldDB" id="A0A8D5A5M8"/>
<keyword evidence="5" id="KW-1185">Reference proteome</keyword>
<feature type="compositionally biased region" description="Basic and acidic residues" evidence="2">
    <location>
        <begin position="49"/>
        <end position="64"/>
    </location>
</feature>
<dbReference type="OrthoDB" id="9786516at2"/>
<name>A0A8D5A5M8_9FIRM</name>
<gene>
    <name evidence="4" type="ORF">Dia5BBH33_08760</name>
</gene>
<comment type="subcellular location">
    <subcellularLocation>
        <location evidence="1">Virion</location>
    </subcellularLocation>
</comment>
<feature type="region of interest" description="Disordered" evidence="2">
    <location>
        <begin position="49"/>
        <end position="77"/>
    </location>
</feature>
<evidence type="ECO:0000313" key="4">
    <source>
        <dbReference type="EMBL" id="BBK24941.1"/>
    </source>
</evidence>
<proteinExistence type="predicted"/>
<evidence type="ECO:0000313" key="5">
    <source>
        <dbReference type="Proteomes" id="UP000320585"/>
    </source>
</evidence>
<dbReference type="NCBIfam" id="TIGR01554">
    <property type="entry name" value="major_cap_HK97"/>
    <property type="match status" value="1"/>
</dbReference>
<reference evidence="5" key="1">
    <citation type="submission" date="2019-05" db="EMBL/GenBank/DDBJ databases">
        <title>Complete genome sequencing of Dialister sp. strain 5BBH33.</title>
        <authorList>
            <person name="Sakamoto M."/>
            <person name="Murakami T."/>
            <person name="Mori H."/>
        </authorList>
    </citation>
    <scope>NUCLEOTIDE SEQUENCE [LARGE SCALE GENOMIC DNA]</scope>
    <source>
        <strain evidence="5">5BBH33</strain>
    </source>
</reference>
<dbReference type="SUPFAM" id="SSF56563">
    <property type="entry name" value="Major capsid protein gp5"/>
    <property type="match status" value="1"/>
</dbReference>
<dbReference type="EMBL" id="AP019697">
    <property type="protein sequence ID" value="BBK24941.1"/>
    <property type="molecule type" value="Genomic_DNA"/>
</dbReference>
<feature type="domain" description="Phage capsid-like C-terminal" evidence="3">
    <location>
        <begin position="112"/>
        <end position="380"/>
    </location>
</feature>